<proteinExistence type="predicted"/>
<accession>A0A7H0JY89</accession>
<dbReference type="EMBL" id="JACMYE010000002">
    <property type="protein sequence ID" value="MBC3178297.1"/>
    <property type="molecule type" value="Genomic_DNA"/>
</dbReference>
<evidence type="ECO:0000256" key="3">
    <source>
        <dbReference type="SAM" id="Phobius"/>
    </source>
</evidence>
<keyword evidence="3" id="KW-1133">Transmembrane helix</keyword>
<evidence type="ECO:0000313" key="5">
    <source>
        <dbReference type="EMBL" id="MBC3178297.1"/>
    </source>
</evidence>
<evidence type="ECO:0000313" key="7">
    <source>
        <dbReference type="Proteomes" id="UP000516235"/>
    </source>
</evidence>
<dbReference type="PANTHER" id="PTHR43046:SF2">
    <property type="entry name" value="8-OXO-DGTP DIPHOSPHATASE-RELATED"/>
    <property type="match status" value="1"/>
</dbReference>
<feature type="domain" description="Nudix hydrolase" evidence="4">
    <location>
        <begin position="19"/>
        <end position="148"/>
    </location>
</feature>
<dbReference type="InterPro" id="IPR015797">
    <property type="entry name" value="NUDIX_hydrolase-like_dom_sf"/>
</dbReference>
<reference evidence="7 8" key="1">
    <citation type="submission" date="2020-08" db="EMBL/GenBank/DDBJ databases">
        <title>novel species in genus Corynebacterium.</title>
        <authorList>
            <person name="Zhang G."/>
        </authorList>
    </citation>
    <scope>NUCLEOTIDE SEQUENCE [LARGE SCALE GENOMIC DNA]</scope>
    <source>
        <strain evidence="6">Zg-917</strain>
        <strain evidence="7 8">zg-917</strain>
    </source>
</reference>
<keyword evidence="2 6" id="KW-0378">Hydrolase</keyword>
<dbReference type="Proteomes" id="UP000516235">
    <property type="component" value="Chromosome"/>
</dbReference>
<dbReference type="RefSeq" id="WP_171193771.1">
    <property type="nucleotide sequence ID" value="NZ_CP061032.1"/>
</dbReference>
<evidence type="ECO:0000256" key="1">
    <source>
        <dbReference type="ARBA" id="ARBA00001946"/>
    </source>
</evidence>
<evidence type="ECO:0000313" key="6">
    <source>
        <dbReference type="EMBL" id="QNP90005.1"/>
    </source>
</evidence>
<sequence length="159" mass="16767">MLGDGNGWVTAPNGTKLWGVHGAAGLFLIAGSGTSARVLLQHRATWTAQGGTWGIPGGAIDSHETPATTALRESVEECAIDPASVTVVDTFVSTEFPSWTYTTVIALCDEPLAVTANEESEELRWVPLDSLPSFALHPAFAASLDTVLARAMVHTEPHD</sequence>
<dbReference type="PANTHER" id="PTHR43046">
    <property type="entry name" value="GDP-MANNOSE MANNOSYL HYDROLASE"/>
    <property type="match status" value="1"/>
</dbReference>
<keyword evidence="3" id="KW-0812">Transmembrane</keyword>
<dbReference type="Gene3D" id="3.90.79.10">
    <property type="entry name" value="Nucleoside Triphosphate Pyrophosphohydrolase"/>
    <property type="match status" value="1"/>
</dbReference>
<feature type="transmembrane region" description="Helical" evidence="3">
    <location>
        <begin position="20"/>
        <end position="40"/>
    </location>
</feature>
<keyword evidence="3" id="KW-0472">Membrane</keyword>
<evidence type="ECO:0000256" key="2">
    <source>
        <dbReference type="ARBA" id="ARBA00022801"/>
    </source>
</evidence>
<evidence type="ECO:0000313" key="8">
    <source>
        <dbReference type="Proteomes" id="UP000642876"/>
    </source>
</evidence>
<dbReference type="AlphaFoldDB" id="A0A7H0JY89"/>
<dbReference type="Proteomes" id="UP000642876">
    <property type="component" value="Unassembled WGS sequence"/>
</dbReference>
<comment type="cofactor">
    <cofactor evidence="1">
        <name>Mg(2+)</name>
        <dbReference type="ChEBI" id="CHEBI:18420"/>
    </cofactor>
</comment>
<evidence type="ECO:0000259" key="4">
    <source>
        <dbReference type="PROSITE" id="PS51462"/>
    </source>
</evidence>
<dbReference type="Pfam" id="PF00293">
    <property type="entry name" value="NUDIX"/>
    <property type="match status" value="1"/>
</dbReference>
<dbReference type="SUPFAM" id="SSF55811">
    <property type="entry name" value="Nudix"/>
    <property type="match status" value="1"/>
</dbReference>
<keyword evidence="8" id="KW-1185">Reference proteome</keyword>
<gene>
    <name evidence="5" type="ORF">H7348_03030</name>
    <name evidence="6" type="ORF">IAU68_10165</name>
</gene>
<dbReference type="GO" id="GO:0016787">
    <property type="term" value="F:hydrolase activity"/>
    <property type="evidence" value="ECO:0007669"/>
    <property type="project" value="UniProtKB-KW"/>
</dbReference>
<protein>
    <submittedName>
        <fullName evidence="6">NUDIX hydrolase</fullName>
    </submittedName>
</protein>
<dbReference type="KEGG" id="cluj:IAU68_10165"/>
<dbReference type="InterPro" id="IPR000086">
    <property type="entry name" value="NUDIX_hydrolase_dom"/>
</dbReference>
<dbReference type="PROSITE" id="PS51462">
    <property type="entry name" value="NUDIX"/>
    <property type="match status" value="1"/>
</dbReference>
<dbReference type="EMBL" id="CP061032">
    <property type="protein sequence ID" value="QNP90005.1"/>
    <property type="molecule type" value="Genomic_DNA"/>
</dbReference>
<name>A0A7H0JY89_9CORY</name>
<organism evidence="6 7">
    <name type="scientific">Corynebacterium lujinxingii</name>
    <dbReference type="NCBI Taxonomy" id="2763010"/>
    <lineage>
        <taxon>Bacteria</taxon>
        <taxon>Bacillati</taxon>
        <taxon>Actinomycetota</taxon>
        <taxon>Actinomycetes</taxon>
        <taxon>Mycobacteriales</taxon>
        <taxon>Corynebacteriaceae</taxon>
        <taxon>Corynebacterium</taxon>
    </lineage>
</organism>